<organism evidence="2 3">
    <name type="scientific">Sporosarcina oncorhynchi</name>
    <dbReference type="NCBI Taxonomy" id="3056444"/>
    <lineage>
        <taxon>Bacteria</taxon>
        <taxon>Bacillati</taxon>
        <taxon>Bacillota</taxon>
        <taxon>Bacilli</taxon>
        <taxon>Bacillales</taxon>
        <taxon>Caryophanaceae</taxon>
        <taxon>Sporosarcina</taxon>
    </lineage>
</organism>
<dbReference type="EMBL" id="CP129118">
    <property type="protein sequence ID" value="WOV88416.1"/>
    <property type="molecule type" value="Genomic_DNA"/>
</dbReference>
<proteinExistence type="predicted"/>
<name>A0ABZ0L782_9BACL</name>
<keyword evidence="3" id="KW-1185">Reference proteome</keyword>
<evidence type="ECO:0000313" key="2">
    <source>
        <dbReference type="EMBL" id="WOV88416.1"/>
    </source>
</evidence>
<keyword evidence="1" id="KW-0472">Membrane</keyword>
<keyword evidence="1" id="KW-1133">Transmembrane helix</keyword>
<feature type="transmembrane region" description="Helical" evidence="1">
    <location>
        <begin position="32"/>
        <end position="53"/>
    </location>
</feature>
<evidence type="ECO:0000256" key="1">
    <source>
        <dbReference type="SAM" id="Phobius"/>
    </source>
</evidence>
<protein>
    <submittedName>
        <fullName evidence="2">DUF2929 family protein</fullName>
    </submittedName>
</protein>
<gene>
    <name evidence="2" type="ORF">QWT69_04660</name>
</gene>
<dbReference type="Proteomes" id="UP001303902">
    <property type="component" value="Chromosome"/>
</dbReference>
<reference evidence="2 3" key="1">
    <citation type="submission" date="2023-06" db="EMBL/GenBank/DDBJ databases">
        <title>Sporosarcina sp. nov., isolated from Korean tranditional fermented seafood 'Jeotgal'.</title>
        <authorList>
            <person name="Yang A.I."/>
            <person name="Shin N.-R."/>
        </authorList>
    </citation>
    <scope>NUCLEOTIDE SEQUENCE [LARGE SCALE GENOMIC DNA]</scope>
    <source>
        <strain evidence="2 3">T2O-4</strain>
    </source>
</reference>
<dbReference type="Pfam" id="PF11151">
    <property type="entry name" value="DUF2929"/>
    <property type="match status" value="1"/>
</dbReference>
<dbReference type="RefSeq" id="WP_317969453.1">
    <property type="nucleotide sequence ID" value="NZ_CP129118.1"/>
</dbReference>
<accession>A0ABZ0L782</accession>
<dbReference type="InterPro" id="IPR021324">
    <property type="entry name" value="DUF2929"/>
</dbReference>
<evidence type="ECO:0000313" key="3">
    <source>
        <dbReference type="Proteomes" id="UP001303902"/>
    </source>
</evidence>
<keyword evidence="1" id="KW-0812">Transmembrane</keyword>
<sequence length="61" mass="6486">MKYIMAFVWAFFLVTMLNYVAGSIAGIPTFDFMAGIVASVALGVMIIVISAIIPDGEVADL</sequence>